<dbReference type="CDD" id="cd02888">
    <property type="entry name" value="RNR_II_dimer"/>
    <property type="match status" value="1"/>
</dbReference>
<evidence type="ECO:0000256" key="3">
    <source>
        <dbReference type="ARBA" id="ARBA00022628"/>
    </source>
</evidence>
<dbReference type="NCBIfam" id="TIGR02504">
    <property type="entry name" value="NrdJ_Z"/>
    <property type="match status" value="1"/>
</dbReference>
<evidence type="ECO:0000259" key="12">
    <source>
        <dbReference type="Pfam" id="PF00317"/>
    </source>
</evidence>
<evidence type="ECO:0000256" key="10">
    <source>
        <dbReference type="ARBA" id="ARBA00047754"/>
    </source>
</evidence>
<keyword evidence="6 11" id="KW-0560">Oxidoreductase</keyword>
<dbReference type="PANTHER" id="PTHR43371">
    <property type="entry name" value="VITAMIN B12-DEPENDENT RIBONUCLEOTIDE REDUCTASE"/>
    <property type="match status" value="1"/>
</dbReference>
<comment type="similarity">
    <text evidence="2 11">Belongs to the ribonucleoside diphosphate reductase class-2 family.</text>
</comment>
<comment type="catalytic activity">
    <reaction evidence="10 11">
        <text>a 2'-deoxyribonucleoside 5'-diphosphate + [thioredoxin]-disulfide + H2O = a ribonucleoside 5'-diphosphate + [thioredoxin]-dithiol</text>
        <dbReference type="Rhea" id="RHEA:23252"/>
        <dbReference type="Rhea" id="RHEA-COMP:10698"/>
        <dbReference type="Rhea" id="RHEA-COMP:10700"/>
        <dbReference type="ChEBI" id="CHEBI:15377"/>
        <dbReference type="ChEBI" id="CHEBI:29950"/>
        <dbReference type="ChEBI" id="CHEBI:50058"/>
        <dbReference type="ChEBI" id="CHEBI:57930"/>
        <dbReference type="ChEBI" id="CHEBI:73316"/>
        <dbReference type="EC" id="1.17.4.1"/>
    </reaction>
</comment>
<dbReference type="InterPro" id="IPR013509">
    <property type="entry name" value="RNR_lsu_N"/>
</dbReference>
<evidence type="ECO:0000313" key="15">
    <source>
        <dbReference type="Proteomes" id="UP000203464"/>
    </source>
</evidence>
<feature type="domain" description="Ribonucleotide reductase large subunit N-terminal" evidence="12">
    <location>
        <begin position="16"/>
        <end position="90"/>
    </location>
</feature>
<evidence type="ECO:0000256" key="1">
    <source>
        <dbReference type="ARBA" id="ARBA00001922"/>
    </source>
</evidence>
<keyword evidence="9 11" id="KW-0170">Cobalt</keyword>
<evidence type="ECO:0000256" key="6">
    <source>
        <dbReference type="ARBA" id="ARBA00023002"/>
    </source>
</evidence>
<keyword evidence="7" id="KW-0215">Deoxyribonucleotide synthesis</keyword>
<dbReference type="Pfam" id="PF02867">
    <property type="entry name" value="Ribonuc_red_lgC"/>
    <property type="match status" value="1"/>
</dbReference>
<dbReference type="GO" id="GO:0009263">
    <property type="term" value="P:deoxyribonucleotide biosynthetic process"/>
    <property type="evidence" value="ECO:0007669"/>
    <property type="project" value="UniProtKB-KW"/>
</dbReference>
<dbReference type="AlphaFoldDB" id="A0A238JPN7"/>
<comment type="function">
    <text evidence="11">Catalyzes the reduction of ribonucleotides to deoxyribonucleotides. May function to provide a pool of deoxyribonucleotide precursors for DNA repair during oxygen limitation and/or for immediate growth after restoration of oxygen.</text>
</comment>
<keyword evidence="15" id="KW-1185">Reference proteome</keyword>
<dbReference type="SUPFAM" id="SSF51998">
    <property type="entry name" value="PFL-like glycyl radical enzymes"/>
    <property type="match status" value="1"/>
</dbReference>
<dbReference type="PRINTS" id="PR01183">
    <property type="entry name" value="RIBORDTASEM1"/>
</dbReference>
<dbReference type="InterPro" id="IPR000788">
    <property type="entry name" value="RNR_lg_C"/>
</dbReference>
<keyword evidence="4 11" id="KW-0237">DNA synthesis</keyword>
<evidence type="ECO:0000313" key="14">
    <source>
        <dbReference type="EMBL" id="SMX32658.1"/>
    </source>
</evidence>
<evidence type="ECO:0000256" key="5">
    <source>
        <dbReference type="ARBA" id="ARBA00022741"/>
    </source>
</evidence>
<evidence type="ECO:0000256" key="11">
    <source>
        <dbReference type="RuleBase" id="RU364064"/>
    </source>
</evidence>
<accession>A0A238JPN7</accession>
<dbReference type="Gene3D" id="3.20.70.20">
    <property type="match status" value="1"/>
</dbReference>
<dbReference type="PANTHER" id="PTHR43371:SF1">
    <property type="entry name" value="RIBONUCLEOSIDE-DIPHOSPHATE REDUCTASE"/>
    <property type="match status" value="1"/>
</dbReference>
<name>A0A238JPN7_9RHOB</name>
<dbReference type="InterPro" id="IPR013344">
    <property type="entry name" value="RNR_NrdJ/NrdZ"/>
</dbReference>
<dbReference type="EMBL" id="FXYD01000001">
    <property type="protein sequence ID" value="SMX32658.1"/>
    <property type="molecule type" value="Genomic_DNA"/>
</dbReference>
<dbReference type="GO" id="GO:0031419">
    <property type="term" value="F:cobalamin binding"/>
    <property type="evidence" value="ECO:0007669"/>
    <property type="project" value="UniProtKB-KW"/>
</dbReference>
<dbReference type="RefSeq" id="WP_093995198.1">
    <property type="nucleotide sequence ID" value="NZ_FXYD01000001.1"/>
</dbReference>
<sequence>MYDANQEQTSTPFFSQPIAERIWNAKYRYNTAGEVLDNSVQDTWERVARGLASIEAPSDQPATRAAFVNAMQNFKVLPGGRILSGCGTNRNVTLSNTFVMRTIPDSVDGIMDTLKDAALTMQMGGGIGFDFSTIRPTGTHVRGLDCLAAGPLAAMDIFDVTCKMIVKGMGRGAMMATMRCDHPDIEAFIVAKSDRSRLRNFNLSVMVTDAFMDAVAEDTTWNLVWDGTVMRRLRARDLWNNIMKQTYAAAEPGVLFIDRINAQNPLRYLETISATNSCAEQPLPPYGTCPLASVNLAQLVLSPFTPDARLDVAQLRNLVRVAVRMLDNTLDVSRYALDAQWEQAQNQRRIGVGVTGVADAIAMLGARYGSSKSVFLLGSWMQTIQNAAYQASALLAKERGVFPSYNADAHLAGPSIQNLDPDVRELVRKHGLRNGTLTTIAPTGTTSMFAGNVSSGIEPIFSTSFSRVVTNPGGSKSSERVMDYAAWQFSQMHGADTPLPDNFVTAADLSPQDHVAMQAAAQKWVDSGISKTVNCPENIAFDEFKTIYHEAYDAGCKGCTTYRPNNVTGSVLSV</sequence>
<protein>
    <recommendedName>
        <fullName evidence="11">Vitamin B12-dependent ribonucleotide reductase</fullName>
        <ecNumber evidence="11">1.17.4.1</ecNumber>
    </recommendedName>
</protein>
<evidence type="ECO:0000256" key="7">
    <source>
        <dbReference type="ARBA" id="ARBA00023116"/>
    </source>
</evidence>
<evidence type="ECO:0000256" key="2">
    <source>
        <dbReference type="ARBA" id="ARBA00007405"/>
    </source>
</evidence>
<gene>
    <name evidence="14" type="primary">nrdZ_1</name>
    <name evidence="14" type="ORF">OCA8868_00790</name>
</gene>
<comment type="cofactor">
    <cofactor evidence="1 11">
        <name>adenosylcob(III)alamin</name>
        <dbReference type="ChEBI" id="CHEBI:18408"/>
    </cofactor>
</comment>
<reference evidence="15" key="1">
    <citation type="submission" date="2017-05" db="EMBL/GenBank/DDBJ databases">
        <authorList>
            <person name="Rodrigo-Torres L."/>
            <person name="Arahal R. D."/>
            <person name="Lucena T."/>
        </authorList>
    </citation>
    <scope>NUCLEOTIDE SEQUENCE [LARGE SCALE GENOMIC DNA]</scope>
    <source>
        <strain evidence="15">CECT 8868</strain>
    </source>
</reference>
<dbReference type="EC" id="1.17.4.1" evidence="11"/>
<feature type="domain" description="Ribonucleotide reductase large subunit C-terminal" evidence="13">
    <location>
        <begin position="97"/>
        <end position="562"/>
    </location>
</feature>
<dbReference type="GO" id="GO:0005524">
    <property type="term" value="F:ATP binding"/>
    <property type="evidence" value="ECO:0007669"/>
    <property type="project" value="InterPro"/>
</dbReference>
<proteinExistence type="inferred from homology"/>
<dbReference type="GO" id="GO:0071897">
    <property type="term" value="P:DNA biosynthetic process"/>
    <property type="evidence" value="ECO:0007669"/>
    <property type="project" value="UniProtKB-KW"/>
</dbReference>
<evidence type="ECO:0000259" key="13">
    <source>
        <dbReference type="Pfam" id="PF02867"/>
    </source>
</evidence>
<dbReference type="GO" id="GO:0004748">
    <property type="term" value="F:ribonucleoside-diphosphate reductase activity, thioredoxin disulfide as acceptor"/>
    <property type="evidence" value="ECO:0007669"/>
    <property type="project" value="UniProtKB-EC"/>
</dbReference>
<dbReference type="InterPro" id="IPR050862">
    <property type="entry name" value="RdRp_reductase_class-2"/>
</dbReference>
<evidence type="ECO:0000256" key="9">
    <source>
        <dbReference type="ARBA" id="ARBA00023285"/>
    </source>
</evidence>
<keyword evidence="5 11" id="KW-0547">Nucleotide-binding</keyword>
<evidence type="ECO:0000256" key="4">
    <source>
        <dbReference type="ARBA" id="ARBA00022634"/>
    </source>
</evidence>
<dbReference type="OrthoDB" id="9762933at2"/>
<organism evidence="14 15">
    <name type="scientific">Octadecabacter ascidiaceicola</name>
    <dbReference type="NCBI Taxonomy" id="1655543"/>
    <lineage>
        <taxon>Bacteria</taxon>
        <taxon>Pseudomonadati</taxon>
        <taxon>Pseudomonadota</taxon>
        <taxon>Alphaproteobacteria</taxon>
        <taxon>Rhodobacterales</taxon>
        <taxon>Roseobacteraceae</taxon>
        <taxon>Octadecabacter</taxon>
    </lineage>
</organism>
<evidence type="ECO:0000256" key="8">
    <source>
        <dbReference type="ARBA" id="ARBA00023157"/>
    </source>
</evidence>
<keyword evidence="8" id="KW-1015">Disulfide bond</keyword>
<dbReference type="Proteomes" id="UP000203464">
    <property type="component" value="Unassembled WGS sequence"/>
</dbReference>
<dbReference type="Pfam" id="PF00317">
    <property type="entry name" value="Ribonuc_red_lgN"/>
    <property type="match status" value="1"/>
</dbReference>
<keyword evidence="3 11" id="KW-0846">Cobalamin</keyword>